<dbReference type="InterPro" id="IPR000120">
    <property type="entry name" value="Amidase"/>
</dbReference>
<dbReference type="EC" id="3.5.1.4" evidence="4"/>
<dbReference type="InterPro" id="IPR020556">
    <property type="entry name" value="Amidase_CS"/>
</dbReference>
<dbReference type="InterPro" id="IPR023631">
    <property type="entry name" value="Amidase_dom"/>
</dbReference>
<proteinExistence type="inferred from homology"/>
<gene>
    <name evidence="4" type="ORF">CMC5_037670</name>
</gene>
<accession>A0A0K1EGB7</accession>
<evidence type="ECO:0000256" key="2">
    <source>
        <dbReference type="SAM" id="MobiDB-lite"/>
    </source>
</evidence>
<dbReference type="Pfam" id="PF01425">
    <property type="entry name" value="Amidase"/>
    <property type="match status" value="1"/>
</dbReference>
<dbReference type="InterPro" id="IPR036928">
    <property type="entry name" value="AS_sf"/>
</dbReference>
<keyword evidence="5" id="KW-1185">Reference proteome</keyword>
<dbReference type="STRING" id="52.CMC5_037670"/>
<dbReference type="Gene3D" id="3.90.1300.10">
    <property type="entry name" value="Amidase signature (AS) domain"/>
    <property type="match status" value="1"/>
</dbReference>
<dbReference type="RefSeq" id="WP_050431675.1">
    <property type="nucleotide sequence ID" value="NZ_CP012159.1"/>
</dbReference>
<dbReference type="Proteomes" id="UP000067626">
    <property type="component" value="Chromosome"/>
</dbReference>
<reference evidence="4 5" key="1">
    <citation type="submission" date="2015-07" db="EMBL/GenBank/DDBJ databases">
        <title>Genome analysis of myxobacterium Chondromyces crocatus Cm c5 reveals a high potential for natural compound synthesis and the genetic basis for the loss of fruiting body formation.</title>
        <authorList>
            <person name="Zaburannyi N."/>
            <person name="Bunk B."/>
            <person name="Maier J."/>
            <person name="Overmann J."/>
            <person name="Mueller R."/>
        </authorList>
    </citation>
    <scope>NUCLEOTIDE SEQUENCE [LARGE SCALE GENOMIC DNA]</scope>
    <source>
        <strain evidence="4 5">Cm c5</strain>
    </source>
</reference>
<evidence type="ECO:0000313" key="5">
    <source>
        <dbReference type="Proteomes" id="UP000067626"/>
    </source>
</evidence>
<organism evidence="4 5">
    <name type="scientific">Chondromyces crocatus</name>
    <dbReference type="NCBI Taxonomy" id="52"/>
    <lineage>
        <taxon>Bacteria</taxon>
        <taxon>Pseudomonadati</taxon>
        <taxon>Myxococcota</taxon>
        <taxon>Polyangia</taxon>
        <taxon>Polyangiales</taxon>
        <taxon>Polyangiaceae</taxon>
        <taxon>Chondromyces</taxon>
    </lineage>
</organism>
<dbReference type="AlphaFoldDB" id="A0A0K1EGB7"/>
<feature type="region of interest" description="Disordered" evidence="2">
    <location>
        <begin position="135"/>
        <end position="154"/>
    </location>
</feature>
<dbReference type="PANTHER" id="PTHR11895">
    <property type="entry name" value="TRANSAMIDASE"/>
    <property type="match status" value="1"/>
</dbReference>
<evidence type="ECO:0000259" key="3">
    <source>
        <dbReference type="Pfam" id="PF01425"/>
    </source>
</evidence>
<dbReference type="OrthoDB" id="9811471at2"/>
<dbReference type="SUPFAM" id="SSF75304">
    <property type="entry name" value="Amidase signature (AS) enzymes"/>
    <property type="match status" value="1"/>
</dbReference>
<comment type="similarity">
    <text evidence="1">Belongs to the amidase family.</text>
</comment>
<dbReference type="GO" id="GO:0004040">
    <property type="term" value="F:amidase activity"/>
    <property type="evidence" value="ECO:0007669"/>
    <property type="project" value="UniProtKB-EC"/>
</dbReference>
<dbReference type="KEGG" id="ccro:CMC5_037670"/>
<protein>
    <submittedName>
        <fullName evidence="4">Amidase</fullName>
        <ecNumber evidence="4">3.5.1.4</ecNumber>
    </submittedName>
</protein>
<evidence type="ECO:0000313" key="4">
    <source>
        <dbReference type="EMBL" id="AKT39618.1"/>
    </source>
</evidence>
<evidence type="ECO:0000256" key="1">
    <source>
        <dbReference type="ARBA" id="ARBA00009199"/>
    </source>
</evidence>
<keyword evidence="4" id="KW-0378">Hydrolase</keyword>
<dbReference type="PANTHER" id="PTHR11895:SF7">
    <property type="entry name" value="GLUTAMYL-TRNA(GLN) AMIDOTRANSFERASE SUBUNIT A, MITOCHONDRIAL"/>
    <property type="match status" value="1"/>
</dbReference>
<dbReference type="PROSITE" id="PS00571">
    <property type="entry name" value="AMIDASES"/>
    <property type="match status" value="1"/>
</dbReference>
<sequence>MKLSEYTSHDGLGLADLVRRREVTPAELVDVATSAIDQTNPSLNAVIRSLRDQADQALAAGLADGPFTGVPFLIKDLGLMSAGVPTGMGSRLFQGFIAPLDSELMVRYRRAGLVPLGKTSTPELGINVVTEPLAHGPTRNPWNTDRTPGGSSGGAAAAVAARMVPIAHGSDAGGSIRIPASCCGLFGFKPTRGRTPTGPMQGELLGGLAIEHVLTRSVRDSAALLDVTAGADPGAPYDVPPPARPFLDEVNAPPSRLRIAFYDTPLSGAPVSDDARQALQRTVALCQELGHELIPAPPPADWSMIASVFNLIFANHAYVFDIMLPMFGLTAGPESVEATTLALRDAGRRMTGAHVFAALAARDQISRAVGQFFTQFDVLLSPTLAQPPLPVGTLDANDPRYDGRSWLDACFEFAAFTPLANITGNPAMSVPLHTSADGLPIGVQFEARQGNEATLFRLAGQLEQAAPWAQRRPPVCAG</sequence>
<name>A0A0K1EGB7_CHOCO</name>
<dbReference type="EMBL" id="CP012159">
    <property type="protein sequence ID" value="AKT39618.1"/>
    <property type="molecule type" value="Genomic_DNA"/>
</dbReference>
<feature type="domain" description="Amidase" evidence="3">
    <location>
        <begin position="28"/>
        <end position="455"/>
    </location>
</feature>